<keyword evidence="6" id="KW-1185">Reference proteome</keyword>
<proteinExistence type="inferred from homology"/>
<dbReference type="Gene3D" id="3.40.50.720">
    <property type="entry name" value="NAD(P)-binding Rossmann-like Domain"/>
    <property type="match status" value="1"/>
</dbReference>
<dbReference type="Gene3D" id="3.90.25.10">
    <property type="entry name" value="UDP-galactose 4-epimerase, domain 1"/>
    <property type="match status" value="1"/>
</dbReference>
<dbReference type="CDD" id="cd05259">
    <property type="entry name" value="PCBER_SDR_a"/>
    <property type="match status" value="1"/>
</dbReference>
<dbReference type="Proteomes" id="UP001521116">
    <property type="component" value="Unassembled WGS sequence"/>
</dbReference>
<comment type="caution">
    <text evidence="5">The sequence shown here is derived from an EMBL/GenBank/DDBJ whole genome shotgun (WGS) entry which is preliminary data.</text>
</comment>
<dbReference type="InterPro" id="IPR045312">
    <property type="entry name" value="PCBER-like"/>
</dbReference>
<keyword evidence="2" id="KW-0521">NADP</keyword>
<evidence type="ECO:0000256" key="2">
    <source>
        <dbReference type="ARBA" id="ARBA00022857"/>
    </source>
</evidence>
<accession>A0ABR3T0I7</accession>
<sequence>MVNVAVAGGTGSVGRTLLEALQAHPKHNAIVLTRKDPGKDIGAPVVEVDYNDVESLKDTLEKHNIDTVISTISILGEREGNGQINLIKAAAKSSVTKRFAPSEWGIPYPEEDGKNMPLVKYKLLAADELRKTDLKWTKFSNGFFLDYFGMPHVKSYLMRQTFSIDIENKAAAIPGTGNEKVDFTYTFDVAKFVVASLDLPEWPEDSLIIGDKKTFNEVLKIAEEARGSKFTVAYDPLEKLERFEITELPAHHAAYQFVPKEVLQPMTATFGQWTAKSLFDMPYEKSLNVILPDIKTVSVKELIGQAWGGK</sequence>
<evidence type="ECO:0000256" key="1">
    <source>
        <dbReference type="ARBA" id="ARBA00005725"/>
    </source>
</evidence>
<organism evidence="5 6">
    <name type="scientific">Neofusicoccum ribis</name>
    <dbReference type="NCBI Taxonomy" id="45134"/>
    <lineage>
        <taxon>Eukaryota</taxon>
        <taxon>Fungi</taxon>
        <taxon>Dikarya</taxon>
        <taxon>Ascomycota</taxon>
        <taxon>Pezizomycotina</taxon>
        <taxon>Dothideomycetes</taxon>
        <taxon>Dothideomycetes incertae sedis</taxon>
        <taxon>Botryosphaeriales</taxon>
        <taxon>Botryosphaeriaceae</taxon>
        <taxon>Neofusicoccum</taxon>
    </lineage>
</organism>
<keyword evidence="3" id="KW-0560">Oxidoreductase</keyword>
<evidence type="ECO:0000313" key="6">
    <source>
        <dbReference type="Proteomes" id="UP001521116"/>
    </source>
</evidence>
<dbReference type="SUPFAM" id="SSF51735">
    <property type="entry name" value="NAD(P)-binding Rossmann-fold domains"/>
    <property type="match status" value="1"/>
</dbReference>
<evidence type="ECO:0000259" key="4">
    <source>
        <dbReference type="Pfam" id="PF05368"/>
    </source>
</evidence>
<dbReference type="InterPro" id="IPR008030">
    <property type="entry name" value="NmrA-like"/>
</dbReference>
<name>A0ABR3T0I7_9PEZI</name>
<feature type="domain" description="NmrA-like" evidence="4">
    <location>
        <begin position="4"/>
        <end position="249"/>
    </location>
</feature>
<dbReference type="Pfam" id="PF05368">
    <property type="entry name" value="NmrA"/>
    <property type="match status" value="1"/>
</dbReference>
<evidence type="ECO:0000256" key="3">
    <source>
        <dbReference type="ARBA" id="ARBA00023002"/>
    </source>
</evidence>
<dbReference type="PANTHER" id="PTHR47706:SF4">
    <property type="entry name" value="NMRA-LIKE DOMAIN-CONTAINING PROTEIN"/>
    <property type="match status" value="1"/>
</dbReference>
<dbReference type="EMBL" id="JAJVDC020000024">
    <property type="protein sequence ID" value="KAL1633104.1"/>
    <property type="molecule type" value="Genomic_DNA"/>
</dbReference>
<dbReference type="InterPro" id="IPR036291">
    <property type="entry name" value="NAD(P)-bd_dom_sf"/>
</dbReference>
<dbReference type="InterPro" id="IPR051609">
    <property type="entry name" value="NmrA/Isoflavone_reductase-like"/>
</dbReference>
<comment type="similarity">
    <text evidence="1">Belongs to the NmrA-type oxidoreductase family. Isoflavone reductase subfamily.</text>
</comment>
<dbReference type="PANTHER" id="PTHR47706">
    <property type="entry name" value="NMRA-LIKE FAMILY PROTEIN"/>
    <property type="match status" value="1"/>
</dbReference>
<evidence type="ECO:0000313" key="5">
    <source>
        <dbReference type="EMBL" id="KAL1633104.1"/>
    </source>
</evidence>
<reference evidence="5 6" key="1">
    <citation type="submission" date="2024-02" db="EMBL/GenBank/DDBJ databases">
        <title>De novo assembly and annotation of 12 fungi associated with fruit tree decline syndrome in Ontario, Canada.</title>
        <authorList>
            <person name="Sulman M."/>
            <person name="Ellouze W."/>
            <person name="Ilyukhin E."/>
        </authorList>
    </citation>
    <scope>NUCLEOTIDE SEQUENCE [LARGE SCALE GENOMIC DNA]</scope>
    <source>
        <strain evidence="5 6">M1-105</strain>
    </source>
</reference>
<gene>
    <name evidence="5" type="ORF">SLS56_003175</name>
</gene>
<protein>
    <recommendedName>
        <fullName evidence="4">NmrA-like domain-containing protein</fullName>
    </recommendedName>
</protein>